<dbReference type="Proteomes" id="UP000215005">
    <property type="component" value="Chromosome"/>
</dbReference>
<sequence length="126" mass="13461">MVSLPSALSRRRSSDSGAQMIEFAVYFPILLLFVTLVMEVFASFTAIERVESAARAGARVAGASGYGVAESTARASLPDWLDDADITAGPNGSGGVYTEVSVTTPIMWSNAPFKIELKRRVEMPTV</sequence>
<organism evidence="3 4">
    <name type="scientific">Nocardiopsis gilva YIM 90087</name>
    <dbReference type="NCBI Taxonomy" id="1235441"/>
    <lineage>
        <taxon>Bacteria</taxon>
        <taxon>Bacillati</taxon>
        <taxon>Actinomycetota</taxon>
        <taxon>Actinomycetes</taxon>
        <taxon>Streptosporangiales</taxon>
        <taxon>Nocardiopsidaceae</taxon>
        <taxon>Nocardiopsis</taxon>
    </lineage>
</organism>
<evidence type="ECO:0000313" key="3">
    <source>
        <dbReference type="EMBL" id="ASU85020.1"/>
    </source>
</evidence>
<dbReference type="EMBL" id="CP022753">
    <property type="protein sequence ID" value="ASU85020.1"/>
    <property type="molecule type" value="Genomic_DNA"/>
</dbReference>
<gene>
    <name evidence="3" type="ORF">CDO52_21460</name>
</gene>
<evidence type="ECO:0000259" key="2">
    <source>
        <dbReference type="Pfam" id="PF07811"/>
    </source>
</evidence>
<evidence type="ECO:0000256" key="1">
    <source>
        <dbReference type="SAM" id="Phobius"/>
    </source>
</evidence>
<keyword evidence="1" id="KW-1133">Transmembrane helix</keyword>
<reference evidence="3 4" key="1">
    <citation type="submission" date="2017-08" db="EMBL/GenBank/DDBJ databases">
        <title>The complete genome sequence of Nocardiopsis gilva YIM 90087.</title>
        <authorList>
            <person name="Yin M."/>
            <person name="Tang S."/>
        </authorList>
    </citation>
    <scope>NUCLEOTIDE SEQUENCE [LARGE SCALE GENOMIC DNA]</scope>
    <source>
        <strain evidence="3 4">YIM 90087</strain>
    </source>
</reference>
<keyword evidence="1" id="KW-0812">Transmembrane</keyword>
<dbReference type="InterPro" id="IPR012495">
    <property type="entry name" value="TadE-like_dom"/>
</dbReference>
<keyword evidence="4" id="KW-1185">Reference proteome</keyword>
<keyword evidence="1" id="KW-0472">Membrane</keyword>
<dbReference type="AlphaFoldDB" id="A0A223SA53"/>
<dbReference type="KEGG" id="ngv:CDO52_21460"/>
<accession>A0A223SA53</accession>
<evidence type="ECO:0000313" key="4">
    <source>
        <dbReference type="Proteomes" id="UP000215005"/>
    </source>
</evidence>
<dbReference type="Pfam" id="PF07811">
    <property type="entry name" value="TadE"/>
    <property type="match status" value="1"/>
</dbReference>
<feature type="domain" description="TadE-like" evidence="2">
    <location>
        <begin position="17"/>
        <end position="59"/>
    </location>
</feature>
<name>A0A223SA53_9ACTN</name>
<feature type="transmembrane region" description="Helical" evidence="1">
    <location>
        <begin position="23"/>
        <end position="47"/>
    </location>
</feature>
<proteinExistence type="predicted"/>
<protein>
    <submittedName>
        <fullName evidence="3">Pilus assembly protein TadE</fullName>
    </submittedName>
</protein>